<feature type="domain" description="BFN" evidence="1">
    <location>
        <begin position="1"/>
        <end position="133"/>
    </location>
</feature>
<comment type="caution">
    <text evidence="2">The sequence shown here is derived from an EMBL/GenBank/DDBJ whole genome shotgun (WGS) entry which is preliminary data.</text>
</comment>
<accession>A0A9R1D6G9</accession>
<dbReference type="SUPFAM" id="SSF103256">
    <property type="entry name" value="Hypothetical protein TM0160"/>
    <property type="match status" value="1"/>
</dbReference>
<organism evidence="2 3">
    <name type="scientific">Natronomonas aquatica</name>
    <dbReference type="NCBI Taxonomy" id="2841590"/>
    <lineage>
        <taxon>Archaea</taxon>
        <taxon>Methanobacteriati</taxon>
        <taxon>Methanobacteriota</taxon>
        <taxon>Stenosarchaea group</taxon>
        <taxon>Halobacteria</taxon>
        <taxon>Halobacteriales</taxon>
        <taxon>Natronomonadaceae</taxon>
        <taxon>Natronomonas</taxon>
    </lineage>
</organism>
<protein>
    <submittedName>
        <fullName evidence="2">Bifunctional nuclease family protein</fullName>
    </submittedName>
</protein>
<proteinExistence type="predicted"/>
<reference evidence="2" key="1">
    <citation type="journal article" date="2023" name="Front. Microbiol.">
        <title>Genomic-based phylogenetic and metabolic analyses of the genus Natronomonas, and description of Natronomonas aquatica sp. nov.</title>
        <authorList>
            <person name="Garcia-Roldan A."/>
            <person name="Duran-Viseras A."/>
            <person name="de la Haba R.R."/>
            <person name="Corral P."/>
            <person name="Sanchez-Porro C."/>
            <person name="Ventosa A."/>
        </authorList>
    </citation>
    <scope>NUCLEOTIDE SEQUENCE</scope>
    <source>
        <strain evidence="2">F2-12</strain>
    </source>
</reference>
<dbReference type="PANTHER" id="PTHR15160">
    <property type="entry name" value="VON HIPPEL-LINDAU PROTEIN"/>
    <property type="match status" value="1"/>
</dbReference>
<evidence type="ECO:0000259" key="1">
    <source>
        <dbReference type="PROSITE" id="PS51658"/>
    </source>
</evidence>
<dbReference type="InterPro" id="IPR003729">
    <property type="entry name" value="Bi_nuclease_dom"/>
</dbReference>
<gene>
    <name evidence="2" type="ORF">KM295_05885</name>
</gene>
<dbReference type="EMBL" id="JAHLKM010000005">
    <property type="protein sequence ID" value="MCQ4333037.1"/>
    <property type="molecule type" value="Genomic_DNA"/>
</dbReference>
<dbReference type="PANTHER" id="PTHR15160:SF1">
    <property type="entry name" value="VON HIPPEL-LINDAU DISEASE TUMOR SUPPRESSOR"/>
    <property type="match status" value="1"/>
</dbReference>
<dbReference type="PROSITE" id="PS51658">
    <property type="entry name" value="BFN"/>
    <property type="match status" value="1"/>
</dbReference>
<dbReference type="GO" id="GO:0004518">
    <property type="term" value="F:nuclease activity"/>
    <property type="evidence" value="ECO:0007669"/>
    <property type="project" value="InterPro"/>
</dbReference>
<keyword evidence="3" id="KW-1185">Reference proteome</keyword>
<dbReference type="AlphaFoldDB" id="A0A9R1D6G9"/>
<dbReference type="Pfam" id="PF02577">
    <property type="entry name" value="BFN_dom"/>
    <property type="match status" value="1"/>
</dbReference>
<evidence type="ECO:0000313" key="2">
    <source>
        <dbReference type="EMBL" id="MCQ4333037.1"/>
    </source>
</evidence>
<dbReference type="InterPro" id="IPR036104">
    <property type="entry name" value="BFN_sf"/>
</dbReference>
<name>A0A9R1D6G9_9EURY</name>
<evidence type="ECO:0000313" key="3">
    <source>
        <dbReference type="Proteomes" id="UP001139494"/>
    </source>
</evidence>
<sequence length="148" mass="15804">MDAYIEGVRVADSPSGVVAVVTLGVEGGDDVLPIFVGFEEATSIARGLDATDIGRPLTHDLLLDVMEELGSRIERVVVTAIEEGTYIADLHLETPRNEVVVDARPSDSLALAARTNADIEISEAVFEAGREPKGKYAELDDIRGLIEA</sequence>
<dbReference type="RefSeq" id="WP_256029053.1">
    <property type="nucleotide sequence ID" value="NZ_JAHLKM010000005.1"/>
</dbReference>
<dbReference type="Gene3D" id="3.10.690.10">
    <property type="entry name" value="Bifunctional nuclease domain"/>
    <property type="match status" value="1"/>
</dbReference>
<dbReference type="Proteomes" id="UP001139494">
    <property type="component" value="Unassembled WGS sequence"/>
</dbReference>